<proteinExistence type="predicted"/>
<evidence type="ECO:0000256" key="1">
    <source>
        <dbReference type="ARBA" id="ARBA00023125"/>
    </source>
</evidence>
<keyword evidence="1" id="KW-0238">DNA-binding</keyword>
<dbReference type="GO" id="GO:0000398">
    <property type="term" value="P:mRNA splicing, via spliceosome"/>
    <property type="evidence" value="ECO:0007669"/>
    <property type="project" value="InterPro"/>
</dbReference>
<dbReference type="GO" id="GO:0003677">
    <property type="term" value="F:DNA binding"/>
    <property type="evidence" value="ECO:0007669"/>
    <property type="project" value="UniProtKB-KW"/>
</dbReference>
<name>A0A7R9WS87_9STRA</name>
<dbReference type="PANTHER" id="PTHR45885:SF1">
    <property type="entry name" value="CELL DIVISION CYCLE 5-LIKE PROTEIN"/>
    <property type="match status" value="1"/>
</dbReference>
<dbReference type="AlphaFoldDB" id="A0A7R9WS87"/>
<evidence type="ECO:0000313" key="4">
    <source>
        <dbReference type="EMBL" id="CAD8332791.1"/>
    </source>
</evidence>
<keyword evidence="2" id="KW-0539">Nucleus</keyword>
<feature type="coiled-coil region" evidence="3">
    <location>
        <begin position="79"/>
        <end position="113"/>
    </location>
</feature>
<dbReference type="EMBL" id="HBEF01007810">
    <property type="protein sequence ID" value="CAD8332791.1"/>
    <property type="molecule type" value="Transcribed_RNA"/>
</dbReference>
<reference evidence="4" key="1">
    <citation type="submission" date="2021-01" db="EMBL/GenBank/DDBJ databases">
        <authorList>
            <person name="Corre E."/>
            <person name="Pelletier E."/>
            <person name="Niang G."/>
            <person name="Scheremetjew M."/>
            <person name="Finn R."/>
            <person name="Kale V."/>
            <person name="Holt S."/>
            <person name="Cochrane G."/>
            <person name="Meng A."/>
            <person name="Brown T."/>
            <person name="Cohen L."/>
        </authorList>
    </citation>
    <scope>NUCLEOTIDE SEQUENCE</scope>
    <source>
        <strain evidence="4">CCMP3328</strain>
    </source>
</reference>
<dbReference type="InterPro" id="IPR047242">
    <property type="entry name" value="CDC5L/Cef1"/>
</dbReference>
<keyword evidence="3" id="KW-0175">Coiled coil</keyword>
<dbReference type="PANTHER" id="PTHR45885">
    <property type="entry name" value="CELL DIVISION CYCLE 5-LIKE PROTEIN"/>
    <property type="match status" value="1"/>
</dbReference>
<protein>
    <submittedName>
        <fullName evidence="4">Uncharacterized protein</fullName>
    </submittedName>
</protein>
<dbReference type="GO" id="GO:0000974">
    <property type="term" value="C:Prp19 complex"/>
    <property type="evidence" value="ECO:0007669"/>
    <property type="project" value="InterPro"/>
</dbReference>
<evidence type="ECO:0000256" key="3">
    <source>
        <dbReference type="SAM" id="Coils"/>
    </source>
</evidence>
<evidence type="ECO:0000256" key="2">
    <source>
        <dbReference type="ARBA" id="ARBA00023242"/>
    </source>
</evidence>
<organism evidence="4">
    <name type="scientific">Craspedostauros australis</name>
    <dbReference type="NCBI Taxonomy" id="1486917"/>
    <lineage>
        <taxon>Eukaryota</taxon>
        <taxon>Sar</taxon>
        <taxon>Stramenopiles</taxon>
        <taxon>Ochrophyta</taxon>
        <taxon>Bacillariophyta</taxon>
        <taxon>Bacillariophyceae</taxon>
        <taxon>Bacillariophycidae</taxon>
        <taxon>Naviculales</taxon>
        <taxon>Naviculaceae</taxon>
        <taxon>Craspedostauros</taxon>
    </lineage>
</organism>
<dbReference type="GO" id="GO:0005681">
    <property type="term" value="C:spliceosomal complex"/>
    <property type="evidence" value="ECO:0007669"/>
    <property type="project" value="TreeGrafter"/>
</dbReference>
<sequence length="201" mass="22135">MQAPISLDNIPKKSLQDARSLIAQELEVVMTEKIAGVMQAGKAQTESRATDVLFEQTAAATAAGTDGGAAFNGQTWTEKASRNDKIKSMKKEVEILEEATAALRQKNQKIESKLGVLNGGFIKRAESLATEAKAVHDDRLNAVIEESVYKQLFDNEQMGGNQRLQTLRQEIQDIQEDAYDLHAKYEELKKPGQGKAMEIEA</sequence>
<accession>A0A7R9WS87</accession>
<gene>
    <name evidence="4" type="ORF">CAUS1442_LOCUS4892</name>
</gene>